<dbReference type="PANTHER" id="PTHR30250:SF11">
    <property type="entry name" value="O-ANTIGEN TRANSPORTER-RELATED"/>
    <property type="match status" value="1"/>
</dbReference>
<evidence type="ECO:0000313" key="8">
    <source>
        <dbReference type="Proteomes" id="UP000053904"/>
    </source>
</evidence>
<feature type="transmembrane region" description="Helical" evidence="6">
    <location>
        <begin position="208"/>
        <end position="227"/>
    </location>
</feature>
<feature type="transmembrane region" description="Helical" evidence="6">
    <location>
        <begin position="349"/>
        <end position="368"/>
    </location>
</feature>
<name>A0A117M0B1_9BACT</name>
<accession>A0A117M0B1</accession>
<dbReference type="GO" id="GO:0005886">
    <property type="term" value="C:plasma membrane"/>
    <property type="evidence" value="ECO:0007669"/>
    <property type="project" value="UniProtKB-SubCell"/>
</dbReference>
<feature type="transmembrane region" description="Helical" evidence="6">
    <location>
        <begin position="374"/>
        <end position="398"/>
    </location>
</feature>
<feature type="transmembrane region" description="Helical" evidence="6">
    <location>
        <begin position="174"/>
        <end position="196"/>
    </location>
</feature>
<evidence type="ECO:0000256" key="1">
    <source>
        <dbReference type="ARBA" id="ARBA00004651"/>
    </source>
</evidence>
<dbReference type="AlphaFoldDB" id="A0A117M0B1"/>
<dbReference type="Proteomes" id="UP000053904">
    <property type="component" value="Unassembled WGS sequence"/>
</dbReference>
<feature type="transmembrane region" description="Helical" evidence="6">
    <location>
        <begin position="14"/>
        <end position="38"/>
    </location>
</feature>
<dbReference type="PANTHER" id="PTHR30250">
    <property type="entry name" value="PST FAMILY PREDICTED COLANIC ACID TRANSPORTER"/>
    <property type="match status" value="1"/>
</dbReference>
<evidence type="ECO:0000256" key="5">
    <source>
        <dbReference type="ARBA" id="ARBA00023136"/>
    </source>
</evidence>
<evidence type="ECO:0000313" key="7">
    <source>
        <dbReference type="EMBL" id="KUK77302.1"/>
    </source>
</evidence>
<protein>
    <submittedName>
        <fullName evidence="7">Polysaccharide biosynthesis protein</fullName>
    </submittedName>
</protein>
<evidence type="ECO:0000256" key="4">
    <source>
        <dbReference type="ARBA" id="ARBA00022989"/>
    </source>
</evidence>
<evidence type="ECO:0000256" key="6">
    <source>
        <dbReference type="SAM" id="Phobius"/>
    </source>
</evidence>
<keyword evidence="3 6" id="KW-0812">Transmembrane</keyword>
<proteinExistence type="predicted"/>
<dbReference type="InterPro" id="IPR050833">
    <property type="entry name" value="Poly_Biosynth_Transport"/>
</dbReference>
<sequence>MNIEKKEKIYIRNLLLTTLFGGVIGFINYLFNIFIARFTPEYTFALYSTAIGLIYLIQIPLTSIQNVLTKGVGETKNGNIERLKQNSIFTFTLIGLVVSSLFFFIIPLVTDPSQIPRELIPPLSMALLLTFLSPISRGILLGKEKVILFNAIWFIETVMRFVIGYIGIQMGGNIHILILASAIPSFVSLLVVLPFLKSKEGKTRKVKIDFKAIGLMTISLLLLSAPYTLDLILTPQPLKAEYGALSLIGKIVYFSCTTIAMVMFARLANQKDGDGEKKTLGVAVLITLAIGVGMSIFIYLFRDLIISLAFGEKYFEISKYFITYGILMSAYAVTFMFANFFFSRDSYQYIFILLFITIVQVVLFRGEISNLSSIVGIQVIVYSLLLFLTVLYFVYNFIYKRNVRKVKKDV</sequence>
<feature type="transmembrane region" description="Helical" evidence="6">
    <location>
        <begin position="44"/>
        <end position="68"/>
    </location>
</feature>
<feature type="transmembrane region" description="Helical" evidence="6">
    <location>
        <begin position="321"/>
        <end position="342"/>
    </location>
</feature>
<dbReference type="EMBL" id="LGGO01000046">
    <property type="protein sequence ID" value="KUK77302.1"/>
    <property type="molecule type" value="Genomic_DNA"/>
</dbReference>
<feature type="transmembrane region" description="Helical" evidence="6">
    <location>
        <begin position="280"/>
        <end position="301"/>
    </location>
</feature>
<organism evidence="7 8">
    <name type="scientific">candidate division WS6 bacterium 34_10</name>
    <dbReference type="NCBI Taxonomy" id="1641389"/>
    <lineage>
        <taxon>Bacteria</taxon>
        <taxon>Candidatus Dojkabacteria</taxon>
    </lineage>
</organism>
<evidence type="ECO:0000256" key="3">
    <source>
        <dbReference type="ARBA" id="ARBA00022692"/>
    </source>
</evidence>
<keyword evidence="5 6" id="KW-0472">Membrane</keyword>
<keyword evidence="2" id="KW-1003">Cell membrane</keyword>
<feature type="transmembrane region" description="Helical" evidence="6">
    <location>
        <begin position="119"/>
        <end position="140"/>
    </location>
</feature>
<feature type="transmembrane region" description="Helical" evidence="6">
    <location>
        <begin position="147"/>
        <end position="168"/>
    </location>
</feature>
<keyword evidence="4 6" id="KW-1133">Transmembrane helix</keyword>
<gene>
    <name evidence="7" type="ORF">XD93_0421</name>
</gene>
<comment type="subcellular location">
    <subcellularLocation>
        <location evidence="1">Cell membrane</location>
        <topology evidence="1">Multi-pass membrane protein</topology>
    </subcellularLocation>
</comment>
<reference evidence="8" key="1">
    <citation type="journal article" date="2015" name="MBio">
        <title>Genome-Resolved Metagenomic Analysis Reveals Roles for Candidate Phyla and Other Microbial Community Members in Biogeochemical Transformations in Oil Reservoirs.</title>
        <authorList>
            <person name="Hu P."/>
            <person name="Tom L."/>
            <person name="Singh A."/>
            <person name="Thomas B.C."/>
            <person name="Baker B.J."/>
            <person name="Piceno Y.M."/>
            <person name="Andersen G.L."/>
            <person name="Banfield J.F."/>
        </authorList>
    </citation>
    <scope>NUCLEOTIDE SEQUENCE [LARGE SCALE GENOMIC DNA]</scope>
</reference>
<evidence type="ECO:0000256" key="2">
    <source>
        <dbReference type="ARBA" id="ARBA00022475"/>
    </source>
</evidence>
<comment type="caution">
    <text evidence="7">The sequence shown here is derived from an EMBL/GenBank/DDBJ whole genome shotgun (WGS) entry which is preliminary data.</text>
</comment>
<feature type="transmembrane region" description="Helical" evidence="6">
    <location>
        <begin position="247"/>
        <end position="268"/>
    </location>
</feature>
<feature type="transmembrane region" description="Helical" evidence="6">
    <location>
        <begin position="88"/>
        <end position="107"/>
    </location>
</feature>